<gene>
    <name evidence="1" type="ORF">ACFFUV_17250</name>
</gene>
<dbReference type="Proteomes" id="UP001589645">
    <property type="component" value="Unassembled WGS sequence"/>
</dbReference>
<evidence type="ECO:0000313" key="1">
    <source>
        <dbReference type="EMBL" id="MFB9136717.1"/>
    </source>
</evidence>
<sequence>MAWIPEQTDLEHKDSDLAIEHLISYEPGVSEVVSSYQWTLQPEKPIQFEIAADGTGVTLKVAPFSGLFKPDYIDYWTPEGIKRVMSWDEMPLGREIIEFKPTSTASRIYQLEVIATVIKTRESTRYTEERNQRFNIVVSHDYDEGKRRLQEYML</sequence>
<accession>A0ABV5HR31</accession>
<dbReference type="EMBL" id="JBHMEP010000006">
    <property type="protein sequence ID" value="MFB9136717.1"/>
    <property type="molecule type" value="Genomic_DNA"/>
</dbReference>
<keyword evidence="2" id="KW-1185">Reference proteome</keyword>
<comment type="caution">
    <text evidence="1">The sequence shown here is derived from an EMBL/GenBank/DDBJ whole genome shotgun (WGS) entry which is preliminary data.</text>
</comment>
<proteinExistence type="predicted"/>
<reference evidence="1 2" key="1">
    <citation type="submission" date="2024-09" db="EMBL/GenBank/DDBJ databases">
        <authorList>
            <person name="Sun Q."/>
            <person name="Mori K."/>
        </authorList>
    </citation>
    <scope>NUCLEOTIDE SEQUENCE [LARGE SCALE GENOMIC DNA]</scope>
    <source>
        <strain evidence="1 2">CECT 8064</strain>
    </source>
</reference>
<organism evidence="1 2">
    <name type="scientific">Vibrio olivae</name>
    <dbReference type="NCBI Taxonomy" id="1243002"/>
    <lineage>
        <taxon>Bacteria</taxon>
        <taxon>Pseudomonadati</taxon>
        <taxon>Pseudomonadota</taxon>
        <taxon>Gammaproteobacteria</taxon>
        <taxon>Vibrionales</taxon>
        <taxon>Vibrionaceae</taxon>
        <taxon>Vibrio</taxon>
    </lineage>
</organism>
<dbReference type="RefSeq" id="WP_390195106.1">
    <property type="nucleotide sequence ID" value="NZ_JBHMEP010000006.1"/>
</dbReference>
<protein>
    <submittedName>
        <fullName evidence="1">Uncharacterized protein</fullName>
    </submittedName>
</protein>
<name>A0ABV5HR31_9VIBR</name>
<evidence type="ECO:0000313" key="2">
    <source>
        <dbReference type="Proteomes" id="UP001589645"/>
    </source>
</evidence>